<sequence>MKITLSQQISLEDFRKGFVNIYKYFDSAVIPHKGDLITDSLYKDPDEHEVVEVVINYQNNECLVILEMIKLESNDSKDLKKFVDLAELHGWECPIKDVL</sequence>
<organism evidence="1 2">
    <name type="scientific">Ureibacillus suwonensis</name>
    <dbReference type="NCBI Taxonomy" id="313007"/>
    <lineage>
        <taxon>Bacteria</taxon>
        <taxon>Bacillati</taxon>
        <taxon>Bacillota</taxon>
        <taxon>Bacilli</taxon>
        <taxon>Bacillales</taxon>
        <taxon>Caryophanaceae</taxon>
        <taxon>Ureibacillus</taxon>
    </lineage>
</organism>
<protein>
    <submittedName>
        <fullName evidence="1">Uncharacterized protein</fullName>
    </submittedName>
</protein>
<dbReference type="RefSeq" id="WP_390309278.1">
    <property type="nucleotide sequence ID" value="NZ_JBHSNQ010000058.1"/>
</dbReference>
<accession>A0ABW0RBV9</accession>
<reference evidence="2" key="1">
    <citation type="journal article" date="2019" name="Int. J. Syst. Evol. Microbiol.">
        <title>The Global Catalogue of Microorganisms (GCM) 10K type strain sequencing project: providing services to taxonomists for standard genome sequencing and annotation.</title>
        <authorList>
            <consortium name="The Broad Institute Genomics Platform"/>
            <consortium name="The Broad Institute Genome Sequencing Center for Infectious Disease"/>
            <person name="Wu L."/>
            <person name="Ma J."/>
        </authorList>
    </citation>
    <scope>NUCLEOTIDE SEQUENCE [LARGE SCALE GENOMIC DNA]</scope>
    <source>
        <strain evidence="2">CCUG 56331</strain>
    </source>
</reference>
<evidence type="ECO:0000313" key="2">
    <source>
        <dbReference type="Proteomes" id="UP001595978"/>
    </source>
</evidence>
<gene>
    <name evidence="1" type="ORF">ACFPOH_07340</name>
</gene>
<dbReference type="Proteomes" id="UP001595978">
    <property type="component" value="Unassembled WGS sequence"/>
</dbReference>
<evidence type="ECO:0000313" key="1">
    <source>
        <dbReference type="EMBL" id="MFC5541577.1"/>
    </source>
</evidence>
<name>A0ABW0RBV9_9BACL</name>
<proteinExistence type="predicted"/>
<keyword evidence="2" id="KW-1185">Reference proteome</keyword>
<comment type="caution">
    <text evidence="1">The sequence shown here is derived from an EMBL/GenBank/DDBJ whole genome shotgun (WGS) entry which is preliminary data.</text>
</comment>
<dbReference type="EMBL" id="JBHSNQ010000058">
    <property type="protein sequence ID" value="MFC5541577.1"/>
    <property type="molecule type" value="Genomic_DNA"/>
</dbReference>